<sequence>MSQLKMYRVTRKSFINGHLLEEGDTIEYGGKAGDNLQLIDGEGNLLEEGGEGGDDDSAKLAALQQQYEEIFGSKPHHKAGIAKLSEEIEAKRKELGIN</sequence>
<organism evidence="1 2">
    <name type="scientific">Serratia marcescens</name>
    <dbReference type="NCBI Taxonomy" id="615"/>
    <lineage>
        <taxon>Bacteria</taxon>
        <taxon>Pseudomonadati</taxon>
        <taxon>Pseudomonadota</taxon>
        <taxon>Gammaproteobacteria</taxon>
        <taxon>Enterobacterales</taxon>
        <taxon>Yersiniaceae</taxon>
        <taxon>Serratia</taxon>
    </lineage>
</organism>
<dbReference type="Proteomes" id="UP001234811">
    <property type="component" value="Unassembled WGS sequence"/>
</dbReference>
<protein>
    <recommendedName>
        <fullName evidence="3">Phage protein</fullName>
    </recommendedName>
</protein>
<proteinExistence type="predicted"/>
<dbReference type="EMBL" id="JAVIPQ010000009">
    <property type="protein sequence ID" value="MDQ9553955.1"/>
    <property type="molecule type" value="Genomic_DNA"/>
</dbReference>
<evidence type="ECO:0000313" key="1">
    <source>
        <dbReference type="EMBL" id="MDQ9553955.1"/>
    </source>
</evidence>
<evidence type="ECO:0008006" key="3">
    <source>
        <dbReference type="Google" id="ProtNLM"/>
    </source>
</evidence>
<reference evidence="1 2" key="1">
    <citation type="submission" date="2023-07" db="EMBL/GenBank/DDBJ databases">
        <title>Pathogens genome sequencing project 196.</title>
        <authorList>
            <person name="Cao X."/>
        </authorList>
    </citation>
    <scope>NUCLEOTIDE SEQUENCE [LARGE SCALE GENOMIC DNA]</scope>
    <source>
        <strain evidence="1 2">SM41</strain>
    </source>
</reference>
<comment type="caution">
    <text evidence="1">The sequence shown here is derived from an EMBL/GenBank/DDBJ whole genome shotgun (WGS) entry which is preliminary data.</text>
</comment>
<dbReference type="RefSeq" id="WP_228264332.1">
    <property type="nucleotide sequence ID" value="NZ_JAUJUQ010000001.1"/>
</dbReference>
<name>A0ABD5BC41_SERMA</name>
<dbReference type="AlphaFoldDB" id="A0ABD5BC41"/>
<evidence type="ECO:0000313" key="2">
    <source>
        <dbReference type="Proteomes" id="UP001234811"/>
    </source>
</evidence>
<accession>A0ABD5BC41</accession>
<gene>
    <name evidence="1" type="ORF">RF091_00150</name>
</gene>